<sequence length="321" mass="34306">MLALALVAVTVVAPPAAKERLIAALGGALRDPVLASPRTGAPLFRERTVLGRTVQLAYREEDGGRLYRDNGAYVDLTPPGPDPTPDELLNSLMTAAAAFVQPAQFGQSLFRNPAVSWAYERGWRQNFNANGFPGIDQEFEEVQAFFAPVAQRGVVLDMSCGSGLMTRRLAASGAYRRVIGADYSESMLAETARRFREEGMAVPDLVRCDVAALPVQSASLNAVHAGAALHCWPDAERGVGEIRRVLKPGGAFFATTFLTAALIGTRRAGGRTGAGFRVFELDELRGMLRDAGFVDVDVRQAGRACAICRARAPTPAAPSSE</sequence>
<dbReference type="OMA" id="AHCWPDP"/>
<dbReference type="Pfam" id="PF08241">
    <property type="entry name" value="Methyltransf_11"/>
    <property type="match status" value="1"/>
</dbReference>
<dbReference type="Gene3D" id="3.40.50.150">
    <property type="entry name" value="Vaccinia Virus protein VP39"/>
    <property type="match status" value="1"/>
</dbReference>
<feature type="chain" id="PRO_5035261527" description="Methyltransferase type 11 domain-containing protein" evidence="1">
    <location>
        <begin position="19"/>
        <end position="321"/>
    </location>
</feature>
<dbReference type="EMBL" id="JAGTXO010000005">
    <property type="protein sequence ID" value="KAG8467962.1"/>
    <property type="molecule type" value="Genomic_DNA"/>
</dbReference>
<dbReference type="PANTHER" id="PTHR43591:SF99">
    <property type="entry name" value="OS06G0646000 PROTEIN"/>
    <property type="match status" value="1"/>
</dbReference>
<evidence type="ECO:0000256" key="1">
    <source>
        <dbReference type="SAM" id="SignalP"/>
    </source>
</evidence>
<name>A0A8J6CAS6_DIALT</name>
<dbReference type="Proteomes" id="UP000751190">
    <property type="component" value="Unassembled WGS sequence"/>
</dbReference>
<dbReference type="OrthoDB" id="10017101at2759"/>
<accession>A0A8J6CAS6</accession>
<dbReference type="SUPFAM" id="SSF53335">
    <property type="entry name" value="S-adenosyl-L-methionine-dependent methyltransferases"/>
    <property type="match status" value="1"/>
</dbReference>
<organism evidence="3 4">
    <name type="scientific">Diacronema lutheri</name>
    <name type="common">Unicellular marine alga</name>
    <name type="synonym">Monochrysis lutheri</name>
    <dbReference type="NCBI Taxonomy" id="2081491"/>
    <lineage>
        <taxon>Eukaryota</taxon>
        <taxon>Haptista</taxon>
        <taxon>Haptophyta</taxon>
        <taxon>Pavlovophyceae</taxon>
        <taxon>Pavlovales</taxon>
        <taxon>Pavlovaceae</taxon>
        <taxon>Diacronema</taxon>
    </lineage>
</organism>
<evidence type="ECO:0000313" key="3">
    <source>
        <dbReference type="EMBL" id="KAG8467962.1"/>
    </source>
</evidence>
<evidence type="ECO:0000313" key="4">
    <source>
        <dbReference type="Proteomes" id="UP000751190"/>
    </source>
</evidence>
<dbReference type="PANTHER" id="PTHR43591">
    <property type="entry name" value="METHYLTRANSFERASE"/>
    <property type="match status" value="1"/>
</dbReference>
<evidence type="ECO:0000259" key="2">
    <source>
        <dbReference type="Pfam" id="PF08241"/>
    </source>
</evidence>
<reference evidence="3" key="1">
    <citation type="submission" date="2021-05" db="EMBL/GenBank/DDBJ databases">
        <title>The genome of the haptophyte Pavlova lutheri (Diacronema luteri, Pavlovales) - a model for lipid biosynthesis in eukaryotic algae.</title>
        <authorList>
            <person name="Hulatt C.J."/>
            <person name="Posewitz M.C."/>
        </authorList>
    </citation>
    <scope>NUCLEOTIDE SEQUENCE</scope>
    <source>
        <strain evidence="3">NIVA-4/92</strain>
    </source>
</reference>
<protein>
    <recommendedName>
        <fullName evidence="2">Methyltransferase type 11 domain-containing protein</fullName>
    </recommendedName>
</protein>
<dbReference type="AlphaFoldDB" id="A0A8J6CAS6"/>
<keyword evidence="1" id="KW-0732">Signal</keyword>
<proteinExistence type="predicted"/>
<gene>
    <name evidence="3" type="ORF">KFE25_007014</name>
</gene>
<comment type="caution">
    <text evidence="3">The sequence shown here is derived from an EMBL/GenBank/DDBJ whole genome shotgun (WGS) entry which is preliminary data.</text>
</comment>
<dbReference type="InterPro" id="IPR029063">
    <property type="entry name" value="SAM-dependent_MTases_sf"/>
</dbReference>
<dbReference type="CDD" id="cd02440">
    <property type="entry name" value="AdoMet_MTases"/>
    <property type="match status" value="1"/>
</dbReference>
<keyword evidence="4" id="KW-1185">Reference proteome</keyword>
<feature type="signal peptide" evidence="1">
    <location>
        <begin position="1"/>
        <end position="18"/>
    </location>
</feature>
<dbReference type="InterPro" id="IPR013216">
    <property type="entry name" value="Methyltransf_11"/>
</dbReference>
<feature type="domain" description="Methyltransferase type 11" evidence="2">
    <location>
        <begin position="156"/>
        <end position="253"/>
    </location>
</feature>
<dbReference type="GO" id="GO:0008757">
    <property type="term" value="F:S-adenosylmethionine-dependent methyltransferase activity"/>
    <property type="evidence" value="ECO:0007669"/>
    <property type="project" value="InterPro"/>
</dbReference>